<name>A0A0T5VSL7_9SPHI</name>
<proteinExistence type="predicted"/>
<dbReference type="OrthoDB" id="9812295at2"/>
<comment type="caution">
    <text evidence="2">The sequence shown here is derived from an EMBL/GenBank/DDBJ whole genome shotgun (WGS) entry which is preliminary data.</text>
</comment>
<dbReference type="GO" id="GO:0005829">
    <property type="term" value="C:cytosol"/>
    <property type="evidence" value="ECO:0007669"/>
    <property type="project" value="TreeGrafter"/>
</dbReference>
<dbReference type="PANTHER" id="PTHR30543">
    <property type="entry name" value="CHROMATE REDUCTASE"/>
    <property type="match status" value="1"/>
</dbReference>
<evidence type="ECO:0000313" key="2">
    <source>
        <dbReference type="EMBL" id="KRT16824.1"/>
    </source>
</evidence>
<accession>A0A0T5VSL7</accession>
<sequence>MKKIFAISGSTKAVSTNALYITAISRLLGGDFELLNFSSISDIPHFNPDLDHGNPPQAVEELRSTIQKADGIIISTPEYAMGIPGSLKNLLDWTVSSASFSGKPVLALVASTQGEKAYQSIIDILTVIEARVSPQLISFAKAKINNEGSITDKETLTALKSTVDSFVASLENG</sequence>
<reference evidence="2 3" key="1">
    <citation type="submission" date="2015-11" db="EMBL/GenBank/DDBJ databases">
        <title>Sequence of Pedobacter ginsenosidimutans.</title>
        <authorList>
            <person name="Carson E."/>
            <person name="Keyser V."/>
            <person name="Newman J."/>
            <person name="Miller J."/>
        </authorList>
    </citation>
    <scope>NUCLEOTIDE SEQUENCE [LARGE SCALE GENOMIC DNA]</scope>
    <source>
        <strain evidence="2 3">KACC 14530</strain>
    </source>
</reference>
<dbReference type="Pfam" id="PF03358">
    <property type="entry name" value="FMN_red"/>
    <property type="match status" value="1"/>
</dbReference>
<dbReference type="InterPro" id="IPR005025">
    <property type="entry name" value="FMN_Rdtase-like_dom"/>
</dbReference>
<dbReference type="PANTHER" id="PTHR30543:SF21">
    <property type="entry name" value="NAD(P)H-DEPENDENT FMN REDUCTASE LOT6"/>
    <property type="match status" value="1"/>
</dbReference>
<protein>
    <recommendedName>
        <fullName evidence="1">NADPH-dependent FMN reductase-like domain-containing protein</fullName>
    </recommendedName>
</protein>
<dbReference type="GO" id="GO:0010181">
    <property type="term" value="F:FMN binding"/>
    <property type="evidence" value="ECO:0007669"/>
    <property type="project" value="TreeGrafter"/>
</dbReference>
<dbReference type="EMBL" id="LMZQ01000004">
    <property type="protein sequence ID" value="KRT16824.1"/>
    <property type="molecule type" value="Genomic_DNA"/>
</dbReference>
<dbReference type="Proteomes" id="UP000051950">
    <property type="component" value="Unassembled WGS sequence"/>
</dbReference>
<dbReference type="InterPro" id="IPR029039">
    <property type="entry name" value="Flavoprotein-like_sf"/>
</dbReference>
<feature type="domain" description="NADPH-dependent FMN reductase-like" evidence="1">
    <location>
        <begin position="3"/>
        <end position="139"/>
    </location>
</feature>
<evidence type="ECO:0000259" key="1">
    <source>
        <dbReference type="Pfam" id="PF03358"/>
    </source>
</evidence>
<dbReference type="InterPro" id="IPR050712">
    <property type="entry name" value="NAD(P)H-dep_reductase"/>
</dbReference>
<dbReference type="GO" id="GO:0016491">
    <property type="term" value="F:oxidoreductase activity"/>
    <property type="evidence" value="ECO:0007669"/>
    <property type="project" value="InterPro"/>
</dbReference>
<dbReference type="RefSeq" id="WP_057931905.1">
    <property type="nucleotide sequence ID" value="NZ_LMZQ01000004.1"/>
</dbReference>
<dbReference type="AlphaFoldDB" id="A0A0T5VSL7"/>
<dbReference type="STRING" id="687842.ASU31_08430"/>
<dbReference type="SUPFAM" id="SSF52218">
    <property type="entry name" value="Flavoproteins"/>
    <property type="match status" value="1"/>
</dbReference>
<keyword evidence="3" id="KW-1185">Reference proteome</keyword>
<organism evidence="2 3">
    <name type="scientific">Pedobacter ginsenosidimutans</name>
    <dbReference type="NCBI Taxonomy" id="687842"/>
    <lineage>
        <taxon>Bacteria</taxon>
        <taxon>Pseudomonadati</taxon>
        <taxon>Bacteroidota</taxon>
        <taxon>Sphingobacteriia</taxon>
        <taxon>Sphingobacteriales</taxon>
        <taxon>Sphingobacteriaceae</taxon>
        <taxon>Pedobacter</taxon>
    </lineage>
</organism>
<evidence type="ECO:0000313" key="3">
    <source>
        <dbReference type="Proteomes" id="UP000051950"/>
    </source>
</evidence>
<dbReference type="Gene3D" id="3.40.50.360">
    <property type="match status" value="1"/>
</dbReference>
<gene>
    <name evidence="2" type="ORF">ASU31_08430</name>
</gene>